<sequence>MRWHCCRWVDYIKQSIQLEGKVTRWVKAFRAGLNENADLHRTGRLSIPQHQIDIVSGLLSIDGRWMVRELSLEVRLSHETVWHIPKKWRMLGPFVAVINKQLLANGILQLPDIWKKVENFAGDYIEGM</sequence>
<accession>A0A4Y2CZX8</accession>
<reference evidence="1 2" key="1">
    <citation type="journal article" date="2019" name="Sci. Rep.">
        <title>Orb-weaving spider Araneus ventricosus genome elucidates the spidroin gene catalogue.</title>
        <authorList>
            <person name="Kono N."/>
            <person name="Nakamura H."/>
            <person name="Ohtoshi R."/>
            <person name="Moran D.A.P."/>
            <person name="Shinohara A."/>
            <person name="Yoshida Y."/>
            <person name="Fujiwara M."/>
            <person name="Mori M."/>
            <person name="Tomita M."/>
            <person name="Arakawa K."/>
        </authorList>
    </citation>
    <scope>NUCLEOTIDE SEQUENCE [LARGE SCALE GENOMIC DNA]</scope>
</reference>
<organism evidence="1 2">
    <name type="scientific">Araneus ventricosus</name>
    <name type="common">Orbweaver spider</name>
    <name type="synonym">Epeira ventricosa</name>
    <dbReference type="NCBI Taxonomy" id="182803"/>
    <lineage>
        <taxon>Eukaryota</taxon>
        <taxon>Metazoa</taxon>
        <taxon>Ecdysozoa</taxon>
        <taxon>Arthropoda</taxon>
        <taxon>Chelicerata</taxon>
        <taxon>Arachnida</taxon>
        <taxon>Araneae</taxon>
        <taxon>Araneomorphae</taxon>
        <taxon>Entelegynae</taxon>
        <taxon>Araneoidea</taxon>
        <taxon>Araneidae</taxon>
        <taxon>Araneus</taxon>
    </lineage>
</organism>
<name>A0A4Y2CZX8_ARAVE</name>
<dbReference type="Proteomes" id="UP000499080">
    <property type="component" value="Unassembled WGS sequence"/>
</dbReference>
<dbReference type="EMBL" id="BGPR01000267">
    <property type="protein sequence ID" value="GBM09278.1"/>
    <property type="molecule type" value="Genomic_DNA"/>
</dbReference>
<comment type="caution">
    <text evidence="1">The sequence shown here is derived from an EMBL/GenBank/DDBJ whole genome shotgun (WGS) entry which is preliminary data.</text>
</comment>
<proteinExistence type="predicted"/>
<dbReference type="AlphaFoldDB" id="A0A4Y2CZX8"/>
<evidence type="ECO:0000313" key="1">
    <source>
        <dbReference type="EMBL" id="GBM09278.1"/>
    </source>
</evidence>
<keyword evidence="2" id="KW-1185">Reference proteome</keyword>
<gene>
    <name evidence="1" type="ORF">AVEN_59248_1</name>
</gene>
<dbReference type="OrthoDB" id="6432475at2759"/>
<evidence type="ECO:0000313" key="2">
    <source>
        <dbReference type="Proteomes" id="UP000499080"/>
    </source>
</evidence>
<protein>
    <submittedName>
        <fullName evidence="1">Uncharacterized protein</fullName>
    </submittedName>
</protein>